<evidence type="ECO:0000256" key="4">
    <source>
        <dbReference type="ARBA" id="ARBA00022475"/>
    </source>
</evidence>
<name>A0A135P0Q0_9HYPH</name>
<evidence type="ECO:0000313" key="10">
    <source>
        <dbReference type="EMBL" id="KXG84984.1"/>
    </source>
</evidence>
<keyword evidence="4" id="KW-1003">Cell membrane</keyword>
<dbReference type="PANTHER" id="PTHR42929:SF5">
    <property type="entry name" value="ABC TRANSPORTER PERMEASE PROTEIN"/>
    <property type="match status" value="1"/>
</dbReference>
<dbReference type="RefSeq" id="WP_067647904.1">
    <property type="nucleotide sequence ID" value="NZ_KQ961027.1"/>
</dbReference>
<evidence type="ECO:0000259" key="9">
    <source>
        <dbReference type="PROSITE" id="PS50928"/>
    </source>
</evidence>
<dbReference type="InterPro" id="IPR000515">
    <property type="entry name" value="MetI-like"/>
</dbReference>
<feature type="transmembrane region" description="Helical" evidence="8">
    <location>
        <begin position="12"/>
        <end position="31"/>
    </location>
</feature>
<keyword evidence="3 8" id="KW-0813">Transport</keyword>
<feature type="transmembrane region" description="Helical" evidence="8">
    <location>
        <begin position="360"/>
        <end position="381"/>
    </location>
</feature>
<comment type="similarity">
    <text evidence="2">Belongs to the binding-protein-dependent transport system permease family. CysTW subfamily.</text>
</comment>
<dbReference type="EMBL" id="LNUW01000035">
    <property type="protein sequence ID" value="KXG84984.1"/>
    <property type="molecule type" value="Genomic_DNA"/>
</dbReference>
<evidence type="ECO:0000256" key="7">
    <source>
        <dbReference type="ARBA" id="ARBA00023136"/>
    </source>
</evidence>
<dbReference type="PANTHER" id="PTHR42929">
    <property type="entry name" value="INNER MEMBRANE ABC TRANSPORTER PERMEASE PROTEIN YDCU-RELATED-RELATED"/>
    <property type="match status" value="1"/>
</dbReference>
<evidence type="ECO:0000256" key="3">
    <source>
        <dbReference type="ARBA" id="ARBA00022448"/>
    </source>
</evidence>
<feature type="transmembrane region" description="Helical" evidence="8">
    <location>
        <begin position="263"/>
        <end position="283"/>
    </location>
</feature>
<evidence type="ECO:0000256" key="5">
    <source>
        <dbReference type="ARBA" id="ARBA00022692"/>
    </source>
</evidence>
<keyword evidence="7 8" id="KW-0472">Membrane</keyword>
<gene>
    <name evidence="10" type="ORF">ATO67_10170</name>
</gene>
<dbReference type="GO" id="GO:0005886">
    <property type="term" value="C:plasma membrane"/>
    <property type="evidence" value="ECO:0007669"/>
    <property type="project" value="UniProtKB-SubCell"/>
</dbReference>
<keyword evidence="5 8" id="KW-0812">Transmembrane</keyword>
<sequence>MNIITSRTGRSLLLLGPLLIFLIGFFVWPLFSMMSQSVSDTAVLRLLPRSAVVLPGWDRVSPPTMSMQTALMEDLKAVDNDQALGDMVRRLNSARSGFRTLMSKTTSALGDATNPPADLVSIDKRWERPEFWIAIADALSPLTDRNLLAAVDLGRNTAGEIQHLPADQSVNRVILVRTFWIAALVTLACACIGFPYAIIAASLTGWKRDLMLGAVLLPLWTSLLVRTAAWFILLQEKGLINDVLQTLGLINSPLALIFNRTGVIIAMTHVLLPFMVLPIYSVLITIPKNLMPAAASLGAHPLRAFLRVLLPLSLRGVASGSLLVFISAIGYYITPALIGGPGDQMISSIIAFYATGSANWGMAGALGVVLLVATLILYSVYARLSAEESERY</sequence>
<dbReference type="GO" id="GO:0055085">
    <property type="term" value="P:transmembrane transport"/>
    <property type="evidence" value="ECO:0007669"/>
    <property type="project" value="InterPro"/>
</dbReference>
<accession>A0A135P0Q0</accession>
<evidence type="ECO:0000313" key="11">
    <source>
        <dbReference type="Proteomes" id="UP000070498"/>
    </source>
</evidence>
<comment type="caution">
    <text evidence="10">The sequence shown here is derived from an EMBL/GenBank/DDBJ whole genome shotgun (WGS) entry which is preliminary data.</text>
</comment>
<keyword evidence="6 8" id="KW-1133">Transmembrane helix</keyword>
<dbReference type="SUPFAM" id="SSF161098">
    <property type="entry name" value="MetI-like"/>
    <property type="match status" value="1"/>
</dbReference>
<dbReference type="InterPro" id="IPR035906">
    <property type="entry name" value="MetI-like_sf"/>
</dbReference>
<comment type="subcellular location">
    <subcellularLocation>
        <location evidence="1 8">Cell membrane</location>
        <topology evidence="1 8">Multi-pass membrane protein</topology>
    </subcellularLocation>
</comment>
<dbReference type="STRING" id="2052828.ATO67_10170"/>
<dbReference type="Proteomes" id="UP000070498">
    <property type="component" value="Unassembled WGS sequence"/>
</dbReference>
<feature type="transmembrane region" description="Helical" evidence="8">
    <location>
        <begin position="304"/>
        <end position="333"/>
    </location>
</feature>
<evidence type="ECO:0000256" key="8">
    <source>
        <dbReference type="RuleBase" id="RU363032"/>
    </source>
</evidence>
<organism evidence="10 11">
    <name type="scientific">Agrobacterium bohemicum</name>
    <dbReference type="NCBI Taxonomy" id="2052828"/>
    <lineage>
        <taxon>Bacteria</taxon>
        <taxon>Pseudomonadati</taxon>
        <taxon>Pseudomonadota</taxon>
        <taxon>Alphaproteobacteria</taxon>
        <taxon>Hyphomicrobiales</taxon>
        <taxon>Rhizobiaceae</taxon>
        <taxon>Rhizobium/Agrobacterium group</taxon>
        <taxon>Agrobacterium</taxon>
    </lineage>
</organism>
<keyword evidence="11" id="KW-1185">Reference proteome</keyword>
<proteinExistence type="inferred from homology"/>
<dbReference type="CDD" id="cd06261">
    <property type="entry name" value="TM_PBP2"/>
    <property type="match status" value="1"/>
</dbReference>
<dbReference type="PROSITE" id="PS50928">
    <property type="entry name" value="ABC_TM1"/>
    <property type="match status" value="1"/>
</dbReference>
<evidence type="ECO:0000256" key="1">
    <source>
        <dbReference type="ARBA" id="ARBA00004651"/>
    </source>
</evidence>
<feature type="transmembrane region" description="Helical" evidence="8">
    <location>
        <begin position="210"/>
        <end position="233"/>
    </location>
</feature>
<evidence type="ECO:0000256" key="6">
    <source>
        <dbReference type="ARBA" id="ARBA00022989"/>
    </source>
</evidence>
<reference evidence="10 11" key="1">
    <citation type="submission" date="2015-11" db="EMBL/GenBank/DDBJ databases">
        <title>Draft genome sequence of Agrobacterium sp. R89-1.</title>
        <authorList>
            <person name="Zahradnik J."/>
            <person name="Kyslikova E."/>
            <person name="Palyzova A."/>
            <person name="Kyslik P."/>
        </authorList>
    </citation>
    <scope>NUCLEOTIDE SEQUENCE [LARGE SCALE GENOMIC DNA]</scope>
    <source>
        <strain evidence="10 11">R89-1</strain>
    </source>
</reference>
<dbReference type="Pfam" id="PF00528">
    <property type="entry name" value="BPD_transp_1"/>
    <property type="match status" value="1"/>
</dbReference>
<dbReference type="Gene3D" id="1.10.3720.10">
    <property type="entry name" value="MetI-like"/>
    <property type="match status" value="1"/>
</dbReference>
<evidence type="ECO:0000256" key="2">
    <source>
        <dbReference type="ARBA" id="ARBA00007069"/>
    </source>
</evidence>
<protein>
    <submittedName>
        <fullName evidence="10">ABC transporter permease</fullName>
    </submittedName>
</protein>
<dbReference type="AlphaFoldDB" id="A0A135P0Q0"/>
<feature type="transmembrane region" description="Helical" evidence="8">
    <location>
        <begin position="179"/>
        <end position="198"/>
    </location>
</feature>
<feature type="domain" description="ABC transmembrane type-1" evidence="9">
    <location>
        <begin position="175"/>
        <end position="381"/>
    </location>
</feature>